<sequence length="435" mass="47777">MPMVVEPQSLDSLSPEQLRSALLSMLQAAAAKDQELAFKQTLIDKLTHENALLKRMKFAAQSERFSPEQKSLLDDEIEADLAAVASEIDALAQTQAPATPEKRQAKRMPLPAHLPRREIRHEPTSTTCACGCQMKRVGEDVAEKLDYVPGVFSVERHIRGKWACARCETIQQAPVEAHVIDKGIPTTGLLAQVLVGKYADHLPLYRQEAIFGRAGLAIPRSTLAQWVGTCGVRLQPLVDALKTEILSHRVLHADETPVAMLKPGDGKTHRAYLWAYAPGAFESIKAVVYDFCESRSGEHQRAEVTRIRGEHSHHVCRAAVTEHVALVARIIKAVEELHAANCAERQYREAIEQAGYSSTHLPSLAFLPRGVNYFDTSSPDGGYAPAWLRDAIEYTRTNQTTTDAAEQAGHVAARRTRDAAVKALAKPADVGILAD</sequence>
<dbReference type="PANTHER" id="PTHR33678">
    <property type="entry name" value="BLL1576 PROTEIN"/>
    <property type="match status" value="1"/>
</dbReference>
<dbReference type="NCBIfam" id="NF033517">
    <property type="entry name" value="transpos_IS66"/>
    <property type="match status" value="1"/>
</dbReference>
<dbReference type="EMBL" id="CP001392">
    <property type="protein sequence ID" value="ACM32661.1"/>
    <property type="molecule type" value="Genomic_DNA"/>
</dbReference>
<reference evidence="4 5" key="1">
    <citation type="journal article" date="2010" name="J. Bacteriol.">
        <title>Completed genome sequence of the anaerobic iron-oxidizing bacterium Acidovorax ebreus strain TPSY.</title>
        <authorList>
            <person name="Byrne-Bailey K.G."/>
            <person name="Weber K.A."/>
            <person name="Chair A.H."/>
            <person name="Bose S."/>
            <person name="Knox T."/>
            <person name="Spanbauer T.L."/>
            <person name="Chertkov O."/>
            <person name="Coates J.D."/>
        </authorList>
    </citation>
    <scope>NUCLEOTIDE SEQUENCE [LARGE SCALE GENOMIC DNA]</scope>
    <source>
        <strain evidence="4 5">TPSY</strain>
    </source>
</reference>
<feature type="domain" description="Transposase TnpC homeodomain" evidence="3">
    <location>
        <begin position="46"/>
        <end position="119"/>
    </location>
</feature>
<evidence type="ECO:0000313" key="4">
    <source>
        <dbReference type="EMBL" id="ACM32661.1"/>
    </source>
</evidence>
<dbReference type="Pfam" id="PF13005">
    <property type="entry name" value="zf-IS66"/>
    <property type="match status" value="1"/>
</dbReference>
<organism evidence="4 5">
    <name type="scientific">Acidovorax ebreus (strain TPSY)</name>
    <name type="common">Diaphorobacter sp. (strain TPSY)</name>
    <dbReference type="NCBI Taxonomy" id="535289"/>
    <lineage>
        <taxon>Bacteria</taxon>
        <taxon>Pseudomonadati</taxon>
        <taxon>Pseudomonadota</taxon>
        <taxon>Betaproteobacteria</taxon>
        <taxon>Burkholderiales</taxon>
        <taxon>Comamonadaceae</taxon>
        <taxon>Diaphorobacter</taxon>
    </lineage>
</organism>
<dbReference type="Proteomes" id="UP000000450">
    <property type="component" value="Chromosome"/>
</dbReference>
<dbReference type="PANTHER" id="PTHR33678:SF1">
    <property type="entry name" value="BLL1576 PROTEIN"/>
    <property type="match status" value="1"/>
</dbReference>
<dbReference type="InterPro" id="IPR024474">
    <property type="entry name" value="Znf_dom_IS66"/>
</dbReference>
<dbReference type="KEGG" id="dia:Dtpsy_1190"/>
<evidence type="ECO:0000259" key="2">
    <source>
        <dbReference type="Pfam" id="PF13005"/>
    </source>
</evidence>
<dbReference type="Pfam" id="PF03050">
    <property type="entry name" value="DDE_Tnp_IS66"/>
    <property type="match status" value="1"/>
</dbReference>
<evidence type="ECO:0000313" key="5">
    <source>
        <dbReference type="Proteomes" id="UP000000450"/>
    </source>
</evidence>
<dbReference type="InterPro" id="IPR004291">
    <property type="entry name" value="Transposase_IS66_central"/>
</dbReference>
<proteinExistence type="predicted"/>
<dbReference type="Pfam" id="PF13007">
    <property type="entry name" value="LZ_Tnp_IS66"/>
    <property type="match status" value="1"/>
</dbReference>
<gene>
    <name evidence="4" type="ordered locus">Dtpsy_1190</name>
</gene>
<keyword evidence="5" id="KW-1185">Reference proteome</keyword>
<protein>
    <submittedName>
        <fullName evidence="4">Transposase IS66</fullName>
    </submittedName>
</protein>
<dbReference type="InterPro" id="IPR024463">
    <property type="entry name" value="Transposase_TnpC_homeodom"/>
</dbReference>
<evidence type="ECO:0000259" key="3">
    <source>
        <dbReference type="Pfam" id="PF13007"/>
    </source>
</evidence>
<evidence type="ECO:0000259" key="1">
    <source>
        <dbReference type="Pfam" id="PF03050"/>
    </source>
</evidence>
<feature type="domain" description="Transposase IS66 central" evidence="1">
    <location>
        <begin position="182"/>
        <end position="309"/>
    </location>
</feature>
<accession>A0A9J9QDQ8</accession>
<name>A0A9J9QDQ8_ACIET</name>
<dbReference type="AlphaFoldDB" id="A0A9J9QDQ8"/>
<feature type="domain" description="Transposase IS66 zinc-finger binding" evidence="2">
    <location>
        <begin position="126"/>
        <end position="168"/>
    </location>
</feature>
<dbReference type="InterPro" id="IPR052344">
    <property type="entry name" value="Transposase-related"/>
</dbReference>